<sequence>MKPTIQWMAMSCILLAGVIACTKIKANETETKSLKGAVVAMGEGTLETFGEIDKDGNPLKIGVSFSKEALDSPPTTLSDGNRCFDHDNSGSIDTDTECMPWHERVIPLPATITRNVDMPFKWALVNWNLEGHIPDGIWNEPHFDVHFYIAPIEKIFGLQRGDCGPEFLRCDQYEIATKPVPDHLMHPDYINVGAAAPAMGNHLVDTTAAEFSGTPFTRSWIYGVYDAEVIFYEEMLAQSYMQTLPNDCFPIKTTPEVALSGYYPETVCTRHDESSGGVAVSLEDFVYRTASNGS</sequence>
<dbReference type="OrthoDB" id="2867208at2"/>
<dbReference type="EMBL" id="FXTP01000002">
    <property type="protein sequence ID" value="SMO42244.1"/>
    <property type="molecule type" value="Genomic_DNA"/>
</dbReference>
<accession>A0A521B573</accession>
<proteinExistence type="predicted"/>
<evidence type="ECO:0000313" key="1">
    <source>
        <dbReference type="EMBL" id="SMO42244.1"/>
    </source>
</evidence>
<evidence type="ECO:0008006" key="3">
    <source>
        <dbReference type="Google" id="ProtNLM"/>
    </source>
</evidence>
<organism evidence="1 2">
    <name type="scientific">Gracilimonas mengyeensis</name>
    <dbReference type="NCBI Taxonomy" id="1302730"/>
    <lineage>
        <taxon>Bacteria</taxon>
        <taxon>Pseudomonadati</taxon>
        <taxon>Balneolota</taxon>
        <taxon>Balneolia</taxon>
        <taxon>Balneolales</taxon>
        <taxon>Balneolaceae</taxon>
        <taxon>Gracilimonas</taxon>
    </lineage>
</organism>
<dbReference type="PROSITE" id="PS51257">
    <property type="entry name" value="PROKAR_LIPOPROTEIN"/>
    <property type="match status" value="1"/>
</dbReference>
<evidence type="ECO:0000313" key="2">
    <source>
        <dbReference type="Proteomes" id="UP000317557"/>
    </source>
</evidence>
<dbReference type="Proteomes" id="UP000317557">
    <property type="component" value="Unassembled WGS sequence"/>
</dbReference>
<protein>
    <recommendedName>
        <fullName evidence="3">DUF5602 domain-containing protein</fullName>
    </recommendedName>
</protein>
<keyword evidence="2" id="KW-1185">Reference proteome</keyword>
<dbReference type="AlphaFoldDB" id="A0A521B573"/>
<reference evidence="1 2" key="1">
    <citation type="submission" date="2017-05" db="EMBL/GenBank/DDBJ databases">
        <authorList>
            <person name="Varghese N."/>
            <person name="Submissions S."/>
        </authorList>
    </citation>
    <scope>NUCLEOTIDE SEQUENCE [LARGE SCALE GENOMIC DNA]</scope>
    <source>
        <strain evidence="1 2">DSM 21985</strain>
    </source>
</reference>
<gene>
    <name evidence="1" type="ORF">SAMN06265219_10225</name>
</gene>
<dbReference type="RefSeq" id="WP_142453051.1">
    <property type="nucleotide sequence ID" value="NZ_FXTP01000002.1"/>
</dbReference>
<name>A0A521B573_9BACT</name>